<feature type="signal peptide" evidence="2">
    <location>
        <begin position="1"/>
        <end position="18"/>
    </location>
</feature>
<evidence type="ECO:0000256" key="2">
    <source>
        <dbReference type="SAM" id="SignalP"/>
    </source>
</evidence>
<name>A0ABW8UDH9_9LACO</name>
<dbReference type="RefSeq" id="WP_407137574.1">
    <property type="nucleotide sequence ID" value="NZ_JBGQPK010000046.1"/>
</dbReference>
<evidence type="ECO:0000313" key="4">
    <source>
        <dbReference type="Proteomes" id="UP001625389"/>
    </source>
</evidence>
<comment type="caution">
    <text evidence="3">The sequence shown here is derived from an EMBL/GenBank/DDBJ whole genome shotgun (WGS) entry which is preliminary data.</text>
</comment>
<organism evidence="3 4">
    <name type="scientific">Loigolactobacillus zhaoyuanensis</name>
    <dbReference type="NCBI Taxonomy" id="2486017"/>
    <lineage>
        <taxon>Bacteria</taxon>
        <taxon>Bacillati</taxon>
        <taxon>Bacillota</taxon>
        <taxon>Bacilli</taxon>
        <taxon>Lactobacillales</taxon>
        <taxon>Lactobacillaceae</taxon>
        <taxon>Loigolactobacillus</taxon>
    </lineage>
</organism>
<feature type="chain" id="PRO_5045263140" evidence="2">
    <location>
        <begin position="19"/>
        <end position="190"/>
    </location>
</feature>
<feature type="region of interest" description="Disordered" evidence="1">
    <location>
        <begin position="23"/>
        <end position="58"/>
    </location>
</feature>
<sequence>MKKLFGVLLVGITAVTLAGCGASNSSTQKSASESSQSTSQSNKRASAKASTKAKKAKAISASTSNSVASVNANSAATASSSVAASQPAQNQTATTVSGQNLTTAQVQAWVAQNISGNYQAGDLAYTMNKNENGELVIQVQENHNSANAQVQGADANTAPTIGWFKINQQGQLLSSPDAGASWNVVSNSYQ</sequence>
<evidence type="ECO:0000256" key="1">
    <source>
        <dbReference type="SAM" id="MobiDB-lite"/>
    </source>
</evidence>
<keyword evidence="2" id="KW-0732">Signal</keyword>
<accession>A0ABW8UDH9</accession>
<keyword evidence="3" id="KW-0449">Lipoprotein</keyword>
<dbReference type="EMBL" id="JBGQPK010000046">
    <property type="protein sequence ID" value="MFL2029906.1"/>
    <property type="molecule type" value="Genomic_DNA"/>
</dbReference>
<gene>
    <name evidence="3" type="ORF">ACEN34_09785</name>
</gene>
<dbReference type="PROSITE" id="PS51257">
    <property type="entry name" value="PROKAR_LIPOPROTEIN"/>
    <property type="match status" value="1"/>
</dbReference>
<dbReference type="Proteomes" id="UP001625389">
    <property type="component" value="Unassembled WGS sequence"/>
</dbReference>
<feature type="compositionally biased region" description="Low complexity" evidence="1">
    <location>
        <begin position="23"/>
        <end position="50"/>
    </location>
</feature>
<proteinExistence type="predicted"/>
<evidence type="ECO:0000313" key="3">
    <source>
        <dbReference type="EMBL" id="MFL2029906.1"/>
    </source>
</evidence>
<keyword evidence="4" id="KW-1185">Reference proteome</keyword>
<reference evidence="3 4" key="1">
    <citation type="submission" date="2024-08" db="EMBL/GenBank/DDBJ databases">
        <authorList>
            <person name="Arias E."/>
        </authorList>
    </citation>
    <scope>NUCLEOTIDE SEQUENCE [LARGE SCALE GENOMIC DNA]</scope>
    <source>
        <strain evidence="3 4">FAM 25317</strain>
    </source>
</reference>
<protein>
    <submittedName>
        <fullName evidence="3">Lipoprotein</fullName>
    </submittedName>
</protein>